<evidence type="ECO:0000313" key="2">
    <source>
        <dbReference type="EMBL" id="APU45278.1"/>
    </source>
</evidence>
<dbReference type="Gene3D" id="2.40.30.200">
    <property type="match status" value="1"/>
</dbReference>
<dbReference type="EMBL" id="CP019030">
    <property type="protein sequence ID" value="APU45278.1"/>
    <property type="molecule type" value="Genomic_DNA"/>
</dbReference>
<dbReference type="AlphaFoldDB" id="A0A1L7GTF2"/>
<sequence>MSSIMIEHLDGAIYDLDKLDFRVVSYNPPTATVTYTYQQIGNYGTTLTGAQTGQLVIPLVVVIKARDMNDYRMQLVQLHSIFYTDEYFYVYDSKMPYLRYKVRAQQISPTQNGNFWYSSNVTINLDCPSGYAESTYTSLEMAKDNSLMGFGINLPVEQEFQAQFTTSDFTFTNIGLIPLQSDERPVTITFNGSVSNALTITNQTTNQSLTITKSLSGNDTLVITGFMPTLNGTPIYGNSDHGYLDFVRDNNQIHIDGATSFTISFDTRFYY</sequence>
<proteinExistence type="predicted"/>
<gene>
    <name evidence="2" type="ORF">BUW47_01950</name>
</gene>
<accession>A0A1L7GTF2</accession>
<reference evidence="2 3" key="1">
    <citation type="submission" date="2016-12" db="EMBL/GenBank/DDBJ databases">
        <title>Complete Genome Sequence of Lactobacillus fermentum Strain SNUV175, a Probiotic for Treatment of Bacterial Vaginosis.</title>
        <authorList>
            <person name="Lee S."/>
            <person name="You H.J."/>
            <person name="Kwon B."/>
            <person name="Ko G."/>
        </authorList>
    </citation>
    <scope>NUCLEOTIDE SEQUENCE [LARGE SCALE GENOMIC DNA]</scope>
    <source>
        <strain evidence="2 3">SNUV175</strain>
    </source>
</reference>
<dbReference type="Pfam" id="PF05709">
    <property type="entry name" value="Sipho_tail"/>
    <property type="match status" value="1"/>
</dbReference>
<name>A0A1L7GTF2_LIMFE</name>
<evidence type="ECO:0000259" key="1">
    <source>
        <dbReference type="Pfam" id="PF05709"/>
    </source>
</evidence>
<protein>
    <recommendedName>
        <fullName evidence="1">Siphovirus-type tail component RIFT-related domain-containing protein</fullName>
    </recommendedName>
</protein>
<evidence type="ECO:0000313" key="3">
    <source>
        <dbReference type="Proteomes" id="UP000185427"/>
    </source>
</evidence>
<organism evidence="2 3">
    <name type="scientific">Limosilactobacillus fermentum</name>
    <name type="common">Lactobacillus fermentum</name>
    <dbReference type="NCBI Taxonomy" id="1613"/>
    <lineage>
        <taxon>Bacteria</taxon>
        <taxon>Bacillati</taxon>
        <taxon>Bacillota</taxon>
        <taxon>Bacilli</taxon>
        <taxon>Lactobacillales</taxon>
        <taxon>Lactobacillaceae</taxon>
        <taxon>Limosilactobacillus</taxon>
    </lineage>
</organism>
<feature type="domain" description="Siphovirus-type tail component RIFT-related" evidence="1">
    <location>
        <begin position="10"/>
        <end position="127"/>
    </location>
</feature>
<dbReference type="OrthoDB" id="2194642at2"/>
<dbReference type="Proteomes" id="UP000185427">
    <property type="component" value="Chromosome"/>
</dbReference>
<dbReference type="InterPro" id="IPR008841">
    <property type="entry name" value="Siphovirus-type_tail_N"/>
</dbReference>
<dbReference type="RefSeq" id="WP_075667118.1">
    <property type="nucleotide sequence ID" value="NZ_CP019030.1"/>
</dbReference>